<dbReference type="PANTHER" id="PTHR42964:SF1">
    <property type="entry name" value="POLYKETIDE BIOSYNTHESIS ENOYL-COA HYDRATASE PKSH-RELATED"/>
    <property type="match status" value="1"/>
</dbReference>
<name>A0A4P6MXW4_9MICO</name>
<dbReference type="EMBL" id="CP036164">
    <property type="protein sequence ID" value="QBF46333.1"/>
    <property type="molecule type" value="Genomic_DNA"/>
</dbReference>
<dbReference type="PANTHER" id="PTHR42964">
    <property type="entry name" value="ENOYL-COA HYDRATASE"/>
    <property type="match status" value="1"/>
</dbReference>
<comment type="similarity">
    <text evidence="1">Belongs to the enoyl-CoA hydratase/isomerase family.</text>
</comment>
<evidence type="ECO:0000313" key="3">
    <source>
        <dbReference type="Proteomes" id="UP000290408"/>
    </source>
</evidence>
<dbReference type="InterPro" id="IPR051683">
    <property type="entry name" value="Enoyl-CoA_Hydratase/Isomerase"/>
</dbReference>
<reference evidence="2 3" key="1">
    <citation type="submission" date="2019-02" db="EMBL/GenBank/DDBJ databases">
        <title>Genomic data mining of an Antarctic deep-sea actinobacterium, Janibacterlimosus P3-3-X1.</title>
        <authorList>
            <person name="Liao L."/>
            <person name="Chen B."/>
        </authorList>
    </citation>
    <scope>NUCLEOTIDE SEQUENCE [LARGE SCALE GENOMIC DNA]</scope>
    <source>
        <strain evidence="2 3">P3-3-X1</strain>
    </source>
</reference>
<dbReference type="InterPro" id="IPR029045">
    <property type="entry name" value="ClpP/crotonase-like_dom_sf"/>
</dbReference>
<gene>
    <name evidence="2" type="ORF">EXU32_08750</name>
</gene>
<dbReference type="SUPFAM" id="SSF52096">
    <property type="entry name" value="ClpP/crotonase"/>
    <property type="match status" value="1"/>
</dbReference>
<dbReference type="RefSeq" id="WP_130629555.1">
    <property type="nucleotide sequence ID" value="NZ_CP036164.1"/>
</dbReference>
<dbReference type="CDD" id="cd06558">
    <property type="entry name" value="crotonase-like"/>
    <property type="match status" value="1"/>
</dbReference>
<dbReference type="InterPro" id="IPR001753">
    <property type="entry name" value="Enoyl-CoA_hydra/iso"/>
</dbReference>
<dbReference type="Gene3D" id="1.10.12.10">
    <property type="entry name" value="Lyase 2-enoyl-coa Hydratase, Chain A, domain 2"/>
    <property type="match status" value="1"/>
</dbReference>
<protein>
    <submittedName>
        <fullName evidence="2">Enoyl-CoA hydratase family protein</fullName>
    </submittedName>
</protein>
<dbReference type="GO" id="GO:0003824">
    <property type="term" value="F:catalytic activity"/>
    <property type="evidence" value="ECO:0007669"/>
    <property type="project" value="UniProtKB-ARBA"/>
</dbReference>
<proteinExistence type="inferred from homology"/>
<dbReference type="KEGG" id="jli:EXU32_08750"/>
<sequence>MSTQDTQRRVSVTTEGGIATVALDSPHNRNALSGLLVEQLREALEAAAADESVRAVVLTHTGGTFCAGADLSEASAAPQDDPARARADELVDLLRLIVTVPKPVVGVIDGHVRAGGMGLVAACDIVLAGPSSTFALTESRLGLAASVISLTVLPRIDPRAASRIFLTGEKFDAAEAARIGLVTQAPQDLSAALAELTGDLAKCSPQGLRESKSLVTHELLVHLDEHRDRVATQSSRLFSSEEAREGMTAFLERRAPRWSA</sequence>
<keyword evidence="3" id="KW-1185">Reference proteome</keyword>
<evidence type="ECO:0000313" key="2">
    <source>
        <dbReference type="EMBL" id="QBF46333.1"/>
    </source>
</evidence>
<organism evidence="2 3">
    <name type="scientific">Janibacter limosus</name>
    <dbReference type="NCBI Taxonomy" id="53458"/>
    <lineage>
        <taxon>Bacteria</taxon>
        <taxon>Bacillati</taxon>
        <taxon>Actinomycetota</taxon>
        <taxon>Actinomycetes</taxon>
        <taxon>Micrococcales</taxon>
        <taxon>Intrasporangiaceae</taxon>
        <taxon>Janibacter</taxon>
    </lineage>
</organism>
<dbReference type="AlphaFoldDB" id="A0A4P6MXW4"/>
<dbReference type="InterPro" id="IPR014748">
    <property type="entry name" value="Enoyl-CoA_hydra_C"/>
</dbReference>
<accession>A0A4P6MXW4</accession>
<dbReference type="OrthoDB" id="370015at2"/>
<dbReference type="Proteomes" id="UP000290408">
    <property type="component" value="Chromosome"/>
</dbReference>
<evidence type="ECO:0000256" key="1">
    <source>
        <dbReference type="ARBA" id="ARBA00005254"/>
    </source>
</evidence>
<dbReference type="NCBIfam" id="NF005879">
    <property type="entry name" value="PRK07827.1"/>
    <property type="match status" value="1"/>
</dbReference>
<dbReference type="Gene3D" id="3.90.226.10">
    <property type="entry name" value="2-enoyl-CoA Hydratase, Chain A, domain 1"/>
    <property type="match status" value="1"/>
</dbReference>
<dbReference type="Pfam" id="PF00378">
    <property type="entry name" value="ECH_1"/>
    <property type="match status" value="1"/>
</dbReference>